<dbReference type="EMBL" id="MDDG01000004">
    <property type="protein sequence ID" value="OQE42395.1"/>
    <property type="molecule type" value="Genomic_DNA"/>
</dbReference>
<evidence type="ECO:0000313" key="1">
    <source>
        <dbReference type="EMBL" id="OQE42395.1"/>
    </source>
</evidence>
<dbReference type="PANTHER" id="PTHR14187:SF5">
    <property type="entry name" value="HEAT SHOCK 70 KDA PROTEIN 12A"/>
    <property type="match status" value="1"/>
</dbReference>
<evidence type="ECO:0000313" key="2">
    <source>
        <dbReference type="Proteomes" id="UP000191500"/>
    </source>
</evidence>
<sequence length="157" mass="17839">MANTDERPKFIVGVDVGTTFGGVAWELEDCPDDIELIQRWPGGGNSDSTTTESSSPSELMHSLIVTSQKIPNLCSYEDGSILKICYVPKRPRGAVIRGQEGNQVDSRIARYSYGVSMTVAFDPAIHRVDHNLKWCEYEEKWKLHDRMEWYIHKVSNF</sequence>
<comment type="caution">
    <text evidence="1">The sequence shown here is derived from an EMBL/GenBank/DDBJ whole genome shotgun (WGS) entry which is preliminary data.</text>
</comment>
<dbReference type="Proteomes" id="UP000191500">
    <property type="component" value="Unassembled WGS sequence"/>
</dbReference>
<protein>
    <submittedName>
        <fullName evidence="1">Uncharacterized protein</fullName>
    </submittedName>
</protein>
<dbReference type="PANTHER" id="PTHR14187">
    <property type="entry name" value="ALPHA KINASE/ELONGATION FACTOR 2 KINASE"/>
    <property type="match status" value="1"/>
</dbReference>
<dbReference type="STRING" id="36646.A0A1V6UVG5"/>
<reference evidence="2" key="1">
    <citation type="journal article" date="2017" name="Nat. Microbiol.">
        <title>Global analysis of biosynthetic gene clusters reveals vast potential of secondary metabolite production in Penicillium species.</title>
        <authorList>
            <person name="Nielsen J.C."/>
            <person name="Grijseels S."/>
            <person name="Prigent S."/>
            <person name="Ji B."/>
            <person name="Dainat J."/>
            <person name="Nielsen K.F."/>
            <person name="Frisvad J.C."/>
            <person name="Workman M."/>
            <person name="Nielsen J."/>
        </authorList>
    </citation>
    <scope>NUCLEOTIDE SEQUENCE [LARGE SCALE GENOMIC DNA]</scope>
    <source>
        <strain evidence="2">IBT 31321</strain>
    </source>
</reference>
<proteinExistence type="predicted"/>
<name>A0A1V6UVG5_9EURO</name>
<organism evidence="1 2">
    <name type="scientific">Penicillium coprophilum</name>
    <dbReference type="NCBI Taxonomy" id="36646"/>
    <lineage>
        <taxon>Eukaryota</taxon>
        <taxon>Fungi</taxon>
        <taxon>Dikarya</taxon>
        <taxon>Ascomycota</taxon>
        <taxon>Pezizomycotina</taxon>
        <taxon>Eurotiomycetes</taxon>
        <taxon>Eurotiomycetidae</taxon>
        <taxon>Eurotiales</taxon>
        <taxon>Aspergillaceae</taxon>
        <taxon>Penicillium</taxon>
    </lineage>
</organism>
<gene>
    <name evidence="1" type="ORF">PENCOP_c004G08335</name>
</gene>
<dbReference type="AlphaFoldDB" id="A0A1V6UVG5"/>
<keyword evidence="2" id="KW-1185">Reference proteome</keyword>
<accession>A0A1V6UVG5</accession>